<keyword evidence="3" id="KW-1185">Reference proteome</keyword>
<reference evidence="2" key="2">
    <citation type="submission" date="2023-04" db="EMBL/GenBank/DDBJ databases">
        <authorList>
            <person name="Bruccoleri R.E."/>
            <person name="Oakeley E.J."/>
            <person name="Faust A.-M."/>
            <person name="Dessus-Babus S."/>
            <person name="Altorfer M."/>
            <person name="Burckhardt D."/>
            <person name="Oertli M."/>
            <person name="Naumann U."/>
            <person name="Petersen F."/>
            <person name="Wong J."/>
        </authorList>
    </citation>
    <scope>NUCLEOTIDE SEQUENCE</scope>
    <source>
        <strain evidence="2">GSM-AAB239-AS_SAM_17_03QT</strain>
        <tissue evidence="2">Leaf</tissue>
    </source>
</reference>
<name>A0AAX6F012_IRIPA</name>
<dbReference type="AlphaFoldDB" id="A0AAX6F012"/>
<feature type="region of interest" description="Disordered" evidence="1">
    <location>
        <begin position="41"/>
        <end position="75"/>
    </location>
</feature>
<comment type="caution">
    <text evidence="2">The sequence shown here is derived from an EMBL/GenBank/DDBJ whole genome shotgun (WGS) entry which is preliminary data.</text>
</comment>
<gene>
    <name evidence="2" type="ORF">M6B38_162650</name>
</gene>
<dbReference type="EMBL" id="JANAVB010033015">
    <property type="protein sequence ID" value="KAJ6809676.1"/>
    <property type="molecule type" value="Genomic_DNA"/>
</dbReference>
<evidence type="ECO:0000256" key="1">
    <source>
        <dbReference type="SAM" id="MobiDB-lite"/>
    </source>
</evidence>
<sequence length="141" mass="14824">MTGPARRKTARVIADATDGAGKGGRCAGGCGSRRRVLAGRRTRRGRFGDTGSEVPADGASQRFTGAEVQGQHSGSGGKCLWWTRGWWSGIWEQGDVTSVSACRHGHGVLMLVILWNKTGSTRTHGSGHGSGWLGECGRKCG</sequence>
<organism evidence="2 3">
    <name type="scientific">Iris pallida</name>
    <name type="common">Sweet iris</name>
    <dbReference type="NCBI Taxonomy" id="29817"/>
    <lineage>
        <taxon>Eukaryota</taxon>
        <taxon>Viridiplantae</taxon>
        <taxon>Streptophyta</taxon>
        <taxon>Embryophyta</taxon>
        <taxon>Tracheophyta</taxon>
        <taxon>Spermatophyta</taxon>
        <taxon>Magnoliopsida</taxon>
        <taxon>Liliopsida</taxon>
        <taxon>Asparagales</taxon>
        <taxon>Iridaceae</taxon>
        <taxon>Iridoideae</taxon>
        <taxon>Irideae</taxon>
        <taxon>Iris</taxon>
    </lineage>
</organism>
<proteinExistence type="predicted"/>
<evidence type="ECO:0000313" key="2">
    <source>
        <dbReference type="EMBL" id="KAJ6809676.1"/>
    </source>
</evidence>
<reference evidence="2" key="1">
    <citation type="journal article" date="2023" name="GigaByte">
        <title>Genome assembly of the bearded iris, Iris pallida Lam.</title>
        <authorList>
            <person name="Bruccoleri R.E."/>
            <person name="Oakeley E.J."/>
            <person name="Faust A.M.E."/>
            <person name="Altorfer M."/>
            <person name="Dessus-Babus S."/>
            <person name="Burckhardt D."/>
            <person name="Oertli M."/>
            <person name="Naumann U."/>
            <person name="Petersen F."/>
            <person name="Wong J."/>
        </authorList>
    </citation>
    <scope>NUCLEOTIDE SEQUENCE</scope>
    <source>
        <strain evidence="2">GSM-AAB239-AS_SAM_17_03QT</strain>
    </source>
</reference>
<dbReference type="Proteomes" id="UP001140949">
    <property type="component" value="Unassembled WGS sequence"/>
</dbReference>
<accession>A0AAX6F012</accession>
<protein>
    <submittedName>
        <fullName evidence="2">Uncharacterized protein</fullName>
    </submittedName>
</protein>
<evidence type="ECO:0000313" key="3">
    <source>
        <dbReference type="Proteomes" id="UP001140949"/>
    </source>
</evidence>